<dbReference type="GeneID" id="36512344"/>
<dbReference type="Pfam" id="PF13460">
    <property type="entry name" value="NAD_binding_10"/>
    <property type="match status" value="1"/>
</dbReference>
<evidence type="ECO:0000313" key="3">
    <source>
        <dbReference type="Proteomes" id="UP000244727"/>
    </source>
</evidence>
<dbReference type="PANTHER" id="PTHR12126">
    <property type="entry name" value="NADH-UBIQUINONE OXIDOREDUCTASE 39 KDA SUBUNIT-RELATED"/>
    <property type="match status" value="1"/>
</dbReference>
<reference evidence="2 3" key="1">
    <citation type="submission" date="2018-04" db="EMBL/GenBank/DDBJ databases">
        <title>Halococcoides cellulosivorans gen. nov., sp. nov., an extremely halophilic cellulose-utilizing haloarchaeon from hypersaline lakes.</title>
        <authorList>
            <person name="Sorokin D.Y."/>
            <person name="Toshchakov S.V."/>
            <person name="Samarov N.I."/>
            <person name="Korzhenkov A."/>
            <person name="Kublanov I.V."/>
        </authorList>
    </citation>
    <scope>NUCLEOTIDE SEQUENCE [LARGE SCALE GENOMIC DNA]</scope>
    <source>
        <strain evidence="2 3">HArcel1</strain>
    </source>
</reference>
<dbReference type="SUPFAM" id="SSF51735">
    <property type="entry name" value="NAD(P)-binding Rossmann-fold domains"/>
    <property type="match status" value="1"/>
</dbReference>
<dbReference type="AlphaFoldDB" id="A0A2R4X193"/>
<dbReference type="RefSeq" id="WP_108381941.1">
    <property type="nucleotide sequence ID" value="NZ_CP028858.1"/>
</dbReference>
<dbReference type="InterPro" id="IPR051207">
    <property type="entry name" value="ComplexI_NDUFA9_subunit"/>
</dbReference>
<gene>
    <name evidence="2" type="ORF">HARCEL1_07515</name>
</gene>
<proteinExistence type="predicted"/>
<dbReference type="Proteomes" id="UP000244727">
    <property type="component" value="Chromosome"/>
</dbReference>
<feature type="domain" description="NAD(P)-binding" evidence="1">
    <location>
        <begin position="7"/>
        <end position="149"/>
    </location>
</feature>
<dbReference type="InterPro" id="IPR016040">
    <property type="entry name" value="NAD(P)-bd_dom"/>
</dbReference>
<sequence length="290" mass="30515">MNVLVAGGDGFIGRHLCTVLAERGHDVAALARDPDPSVLSDGVETVAADVTDPSSVEPATEGRDAVVNLVALSPLRTPRGGATAHERIHVGGTETLLAAAAAADVDRFVQMSALGADPDGATAYLRAKGRAETAVRESDRDWVIVRPSVVFGAGGEFLAFTKRITPPGIAPLPGGGRMQFQPIWVEDLAPILADCVLDDDRAGETYEIGGPERLSLAALARLLRRTHVVPIPMALAKIGLSIADAVPGAPMGLDQYRSLQSDNVTRDNDIAAFDLEPGELTTVEAYLDRR</sequence>
<dbReference type="InterPro" id="IPR036291">
    <property type="entry name" value="NAD(P)-bd_dom_sf"/>
</dbReference>
<accession>A0A2R4X193</accession>
<protein>
    <submittedName>
        <fullName evidence="2">Complex I NDUFA9 subunit family protein</fullName>
    </submittedName>
</protein>
<dbReference type="GO" id="GO:0044877">
    <property type="term" value="F:protein-containing complex binding"/>
    <property type="evidence" value="ECO:0007669"/>
    <property type="project" value="TreeGrafter"/>
</dbReference>
<name>A0A2R4X193_9EURY</name>
<dbReference type="CDD" id="cd05271">
    <property type="entry name" value="NDUFA9_like_SDR_a"/>
    <property type="match status" value="1"/>
</dbReference>
<organism evidence="2 3">
    <name type="scientific">Halococcoides cellulosivorans</name>
    <dbReference type="NCBI Taxonomy" id="1679096"/>
    <lineage>
        <taxon>Archaea</taxon>
        <taxon>Methanobacteriati</taxon>
        <taxon>Methanobacteriota</taxon>
        <taxon>Stenosarchaea group</taxon>
        <taxon>Halobacteria</taxon>
        <taxon>Halobacteriales</taxon>
        <taxon>Haloarculaceae</taxon>
        <taxon>Halococcoides</taxon>
    </lineage>
</organism>
<evidence type="ECO:0000259" key="1">
    <source>
        <dbReference type="Pfam" id="PF13460"/>
    </source>
</evidence>
<dbReference type="EMBL" id="CP028858">
    <property type="protein sequence ID" value="AWB27567.1"/>
    <property type="molecule type" value="Genomic_DNA"/>
</dbReference>
<keyword evidence="3" id="KW-1185">Reference proteome</keyword>
<dbReference type="Gene3D" id="3.40.50.720">
    <property type="entry name" value="NAD(P)-binding Rossmann-like Domain"/>
    <property type="match status" value="1"/>
</dbReference>
<dbReference type="FunFam" id="3.40.50.720:FF:000702">
    <property type="entry name" value="NADH dehydrogenase (Ubiquinone)"/>
    <property type="match status" value="1"/>
</dbReference>
<dbReference type="KEGG" id="harc:HARCEL1_07515"/>
<evidence type="ECO:0000313" key="2">
    <source>
        <dbReference type="EMBL" id="AWB27567.1"/>
    </source>
</evidence>
<dbReference type="PANTHER" id="PTHR12126:SF11">
    <property type="entry name" value="NADH DEHYDROGENASE [UBIQUINONE] 1 ALPHA SUBCOMPLEX SUBUNIT 9, MITOCHONDRIAL"/>
    <property type="match status" value="1"/>
</dbReference>